<protein>
    <recommendedName>
        <fullName evidence="3">Glycosyltransferase family 2 protein</fullName>
    </recommendedName>
</protein>
<sequence>MRVTAYVLVADPNFLSESLRSYYHHVDRIVLSYDKTSVSWTGTAIPVQECLDVIETVDTNNKCVHAPGSYARLDHDPLDNDTHQRQQALDLASEGADWVLQLDTDEVMLDPEQFFRSLHRAESLGASAMDYPSRWLYAQVGPGRFLEASTRFGRPAASFPGPLAIRAGTQLVQARQAEVPLYRVDLRPWNTDPHHNHGSTVHEVISPESAVLHYSWVRDHATIRRKFGWSGHAQDYSQPVVYQRWARRQRRPRQSVLTSPLRRSEWYRLVTVPEGVGK</sequence>
<organism evidence="1 2">
    <name type="scientific">Nesterenkonia salmonea</name>
    <dbReference type="NCBI Taxonomy" id="1804987"/>
    <lineage>
        <taxon>Bacteria</taxon>
        <taxon>Bacillati</taxon>
        <taxon>Actinomycetota</taxon>
        <taxon>Actinomycetes</taxon>
        <taxon>Micrococcales</taxon>
        <taxon>Micrococcaceae</taxon>
        <taxon>Nesterenkonia</taxon>
    </lineage>
</organism>
<reference evidence="1 2" key="1">
    <citation type="submission" date="2019-05" db="EMBL/GenBank/DDBJ databases">
        <title>Nesterenkonia sp. GY074 isolated from the Southern Atlantic Ocean.</title>
        <authorList>
            <person name="Zhang G."/>
        </authorList>
    </citation>
    <scope>NUCLEOTIDE SEQUENCE [LARGE SCALE GENOMIC DNA]</scope>
    <source>
        <strain evidence="1 2">GY074</strain>
    </source>
</reference>
<dbReference type="AlphaFoldDB" id="A0A5R9BC14"/>
<accession>A0A5R9BC14</accession>
<evidence type="ECO:0000313" key="2">
    <source>
        <dbReference type="Proteomes" id="UP000310458"/>
    </source>
</evidence>
<dbReference type="EMBL" id="VAVZ01000019">
    <property type="protein sequence ID" value="TLP97039.1"/>
    <property type="molecule type" value="Genomic_DNA"/>
</dbReference>
<evidence type="ECO:0000313" key="1">
    <source>
        <dbReference type="EMBL" id="TLP97039.1"/>
    </source>
</evidence>
<keyword evidence="2" id="KW-1185">Reference proteome</keyword>
<proteinExistence type="predicted"/>
<dbReference type="OrthoDB" id="745987at2"/>
<evidence type="ECO:0008006" key="3">
    <source>
        <dbReference type="Google" id="ProtNLM"/>
    </source>
</evidence>
<comment type="caution">
    <text evidence="1">The sequence shown here is derived from an EMBL/GenBank/DDBJ whole genome shotgun (WGS) entry which is preliminary data.</text>
</comment>
<dbReference type="Proteomes" id="UP000310458">
    <property type="component" value="Unassembled WGS sequence"/>
</dbReference>
<dbReference type="RefSeq" id="WP_138253023.1">
    <property type="nucleotide sequence ID" value="NZ_VAVZ01000019.1"/>
</dbReference>
<gene>
    <name evidence="1" type="ORF">FEF26_08015</name>
</gene>
<name>A0A5R9BC14_9MICC</name>